<keyword evidence="2" id="KW-0240">DNA-directed RNA polymerase</keyword>
<keyword evidence="1" id="KW-0812">Transmembrane</keyword>
<dbReference type="InterPro" id="IPR024596">
    <property type="entry name" value="RNApol_su_b/EpuA"/>
</dbReference>
<name>A0ABT0WI52_9BACI</name>
<evidence type="ECO:0000256" key="1">
    <source>
        <dbReference type="SAM" id="Phobius"/>
    </source>
</evidence>
<organism evidence="2 3">
    <name type="scientific">Neobacillus pocheonensis</name>
    <dbReference type="NCBI Taxonomy" id="363869"/>
    <lineage>
        <taxon>Bacteria</taxon>
        <taxon>Bacillati</taxon>
        <taxon>Bacillota</taxon>
        <taxon>Bacilli</taxon>
        <taxon>Bacillales</taxon>
        <taxon>Bacillaceae</taxon>
        <taxon>Neobacillus</taxon>
    </lineage>
</organism>
<evidence type="ECO:0000313" key="2">
    <source>
        <dbReference type="EMBL" id="MCM2535759.1"/>
    </source>
</evidence>
<keyword evidence="2" id="KW-0804">Transcription</keyword>
<dbReference type="Proteomes" id="UP001523262">
    <property type="component" value="Unassembled WGS sequence"/>
</dbReference>
<keyword evidence="1" id="KW-0472">Membrane</keyword>
<keyword evidence="3" id="KW-1185">Reference proteome</keyword>
<accession>A0ABT0WI52</accession>
<dbReference type="Pfam" id="PF11772">
    <property type="entry name" value="EpuA"/>
    <property type="match status" value="1"/>
</dbReference>
<evidence type="ECO:0000313" key="3">
    <source>
        <dbReference type="Proteomes" id="UP001523262"/>
    </source>
</evidence>
<feature type="transmembrane region" description="Helical" evidence="1">
    <location>
        <begin position="38"/>
        <end position="60"/>
    </location>
</feature>
<dbReference type="EMBL" id="JAMQCR010000003">
    <property type="protein sequence ID" value="MCM2535759.1"/>
    <property type="molecule type" value="Genomic_DNA"/>
</dbReference>
<protein>
    <submittedName>
        <fullName evidence="2">DNA-directed RNA polymerase subunit beta</fullName>
    </submittedName>
</protein>
<gene>
    <name evidence="2" type="ORF">NDK43_30145</name>
</gene>
<sequence>MAVNDPTKSREEYKKIKQIEPEAAQPVRVRLIPIWLRLVILVVLIFVCVVSGAAVGYSMLGNGKLVDVFKQSTWTHIRDLVEKE</sequence>
<keyword evidence="1" id="KW-1133">Transmembrane helix</keyword>
<dbReference type="GO" id="GO:0000428">
    <property type="term" value="C:DNA-directed RNA polymerase complex"/>
    <property type="evidence" value="ECO:0007669"/>
    <property type="project" value="UniProtKB-KW"/>
</dbReference>
<comment type="caution">
    <text evidence="2">The sequence shown here is derived from an EMBL/GenBank/DDBJ whole genome shotgun (WGS) entry which is preliminary data.</text>
</comment>
<reference evidence="2 3" key="1">
    <citation type="submission" date="2022-06" db="EMBL/GenBank/DDBJ databases">
        <authorList>
            <person name="Jeon C.O."/>
        </authorList>
    </citation>
    <scope>NUCLEOTIDE SEQUENCE [LARGE SCALE GENOMIC DNA]</scope>
    <source>
        <strain evidence="2 3">KCTC 13943</strain>
    </source>
</reference>
<proteinExistence type="predicted"/>